<feature type="signal peptide" evidence="2">
    <location>
        <begin position="1"/>
        <end position="18"/>
    </location>
</feature>
<keyword evidence="5" id="KW-1185">Reference proteome</keyword>
<dbReference type="SUPFAM" id="SSF51735">
    <property type="entry name" value="NAD(P)-binding Rossmann-fold domains"/>
    <property type="match status" value="1"/>
</dbReference>
<dbReference type="Gene3D" id="3.40.50.720">
    <property type="entry name" value="NAD(P)-binding Rossmann-like Domain"/>
    <property type="match status" value="1"/>
</dbReference>
<evidence type="ECO:0000256" key="2">
    <source>
        <dbReference type="SAM" id="SignalP"/>
    </source>
</evidence>
<sequence length="252" mass="27414">MPSPTRTIFFLGATGGVALSVLRRSLAAGHICVALCRTPSKLHGLLDESEANSPNLTIEQGNALNVDDIVRCLNARGPVDTIVSSIGGYMQYSKMENDDPHVCENGMEALLQALSQYRAAEKNKPDFFSPRLFVVSTTGVSDVARRIPVLLIPLYATLIKSPAKDKAAMEKVLITSEEKTWTIVRPSIFTDGPEAAPGTVTEGIEDPVAGVDVVPFVAGYTISRLDVGKWIFEKLVQKEEEKYVKKAVMISY</sequence>
<comment type="caution">
    <text evidence="4">The sequence shown here is derived from an EMBL/GenBank/DDBJ whole genome shotgun (WGS) entry which is preliminary data.</text>
</comment>
<dbReference type="InterPro" id="IPR051606">
    <property type="entry name" value="Polyketide_Oxido-like"/>
</dbReference>
<reference evidence="4" key="2">
    <citation type="submission" date="2023-05" db="EMBL/GenBank/DDBJ databases">
        <authorList>
            <consortium name="Lawrence Berkeley National Laboratory"/>
            <person name="Steindorff A."/>
            <person name="Hensen N."/>
            <person name="Bonometti L."/>
            <person name="Westerberg I."/>
            <person name="Brannstrom I.O."/>
            <person name="Guillou S."/>
            <person name="Cros-Aarteil S."/>
            <person name="Calhoun S."/>
            <person name="Haridas S."/>
            <person name="Kuo A."/>
            <person name="Mondo S."/>
            <person name="Pangilinan J."/>
            <person name="Riley R."/>
            <person name="Labutti K."/>
            <person name="Andreopoulos B."/>
            <person name="Lipzen A."/>
            <person name="Chen C."/>
            <person name="Yanf M."/>
            <person name="Daum C."/>
            <person name="Ng V."/>
            <person name="Clum A."/>
            <person name="Ohm R."/>
            <person name="Martin F."/>
            <person name="Silar P."/>
            <person name="Natvig D."/>
            <person name="Lalanne C."/>
            <person name="Gautier V."/>
            <person name="Ament-Velasquez S.L."/>
            <person name="Kruys A."/>
            <person name="Hutchinson M.I."/>
            <person name="Powell A.J."/>
            <person name="Barry K."/>
            <person name="Miller A.N."/>
            <person name="Grigoriev I.V."/>
            <person name="Debuchy R."/>
            <person name="Gladieux P."/>
            <person name="Thoren M.H."/>
            <person name="Johannesson H."/>
        </authorList>
    </citation>
    <scope>NUCLEOTIDE SEQUENCE</scope>
    <source>
        <strain evidence="4">PSN293</strain>
    </source>
</reference>
<evidence type="ECO:0000313" key="5">
    <source>
        <dbReference type="Proteomes" id="UP001301769"/>
    </source>
</evidence>
<comment type="similarity">
    <text evidence="1">Belongs to the avfA family.</text>
</comment>
<dbReference type="InterPro" id="IPR036291">
    <property type="entry name" value="NAD(P)-bd_dom_sf"/>
</dbReference>
<keyword evidence="2" id="KW-0732">Signal</keyword>
<dbReference type="InterPro" id="IPR016040">
    <property type="entry name" value="NAD(P)-bd_dom"/>
</dbReference>
<dbReference type="AlphaFoldDB" id="A0AAN7BD60"/>
<evidence type="ECO:0000259" key="3">
    <source>
        <dbReference type="Pfam" id="PF13460"/>
    </source>
</evidence>
<proteinExistence type="inferred from homology"/>
<protein>
    <recommendedName>
        <fullName evidence="3">NAD(P)-binding domain-containing protein</fullName>
    </recommendedName>
</protein>
<dbReference type="Pfam" id="PF13460">
    <property type="entry name" value="NAD_binding_10"/>
    <property type="match status" value="1"/>
</dbReference>
<accession>A0AAN7BD60</accession>
<dbReference type="GO" id="GO:0042602">
    <property type="term" value="F:riboflavin reductase (NADPH) activity"/>
    <property type="evidence" value="ECO:0007669"/>
    <property type="project" value="TreeGrafter"/>
</dbReference>
<dbReference type="PANTHER" id="PTHR43355">
    <property type="entry name" value="FLAVIN REDUCTASE (NADPH)"/>
    <property type="match status" value="1"/>
</dbReference>
<dbReference type="GO" id="GO:0004074">
    <property type="term" value="F:biliverdin reductase [NAD(P)H] activity"/>
    <property type="evidence" value="ECO:0007669"/>
    <property type="project" value="TreeGrafter"/>
</dbReference>
<reference evidence="4" key="1">
    <citation type="journal article" date="2023" name="Mol. Phylogenet. Evol.">
        <title>Genome-scale phylogeny and comparative genomics of the fungal order Sordariales.</title>
        <authorList>
            <person name="Hensen N."/>
            <person name="Bonometti L."/>
            <person name="Westerberg I."/>
            <person name="Brannstrom I.O."/>
            <person name="Guillou S."/>
            <person name="Cros-Aarteil S."/>
            <person name="Calhoun S."/>
            <person name="Haridas S."/>
            <person name="Kuo A."/>
            <person name="Mondo S."/>
            <person name="Pangilinan J."/>
            <person name="Riley R."/>
            <person name="LaButti K."/>
            <person name="Andreopoulos B."/>
            <person name="Lipzen A."/>
            <person name="Chen C."/>
            <person name="Yan M."/>
            <person name="Daum C."/>
            <person name="Ng V."/>
            <person name="Clum A."/>
            <person name="Steindorff A."/>
            <person name="Ohm R.A."/>
            <person name="Martin F."/>
            <person name="Silar P."/>
            <person name="Natvig D.O."/>
            <person name="Lalanne C."/>
            <person name="Gautier V."/>
            <person name="Ament-Velasquez S.L."/>
            <person name="Kruys A."/>
            <person name="Hutchinson M.I."/>
            <person name="Powell A.J."/>
            <person name="Barry K."/>
            <person name="Miller A.N."/>
            <person name="Grigoriev I.V."/>
            <person name="Debuchy R."/>
            <person name="Gladieux P."/>
            <person name="Hiltunen Thoren M."/>
            <person name="Johannesson H."/>
        </authorList>
    </citation>
    <scope>NUCLEOTIDE SEQUENCE</scope>
    <source>
        <strain evidence="4">PSN293</strain>
    </source>
</reference>
<name>A0AAN7BD60_9PEZI</name>
<feature type="domain" description="NAD(P)-binding" evidence="3">
    <location>
        <begin position="12"/>
        <end position="234"/>
    </location>
</feature>
<dbReference type="EMBL" id="MU858066">
    <property type="protein sequence ID" value="KAK4216625.1"/>
    <property type="molecule type" value="Genomic_DNA"/>
</dbReference>
<gene>
    <name evidence="4" type="ORF">QBC37DRAFT_83392</name>
</gene>
<feature type="chain" id="PRO_5042908610" description="NAD(P)-binding domain-containing protein" evidence="2">
    <location>
        <begin position="19"/>
        <end position="252"/>
    </location>
</feature>
<evidence type="ECO:0000256" key="1">
    <source>
        <dbReference type="ARBA" id="ARBA00038376"/>
    </source>
</evidence>
<dbReference type="PANTHER" id="PTHR43355:SF2">
    <property type="entry name" value="FLAVIN REDUCTASE (NADPH)"/>
    <property type="match status" value="1"/>
</dbReference>
<dbReference type="Proteomes" id="UP001301769">
    <property type="component" value="Unassembled WGS sequence"/>
</dbReference>
<organism evidence="4 5">
    <name type="scientific">Rhypophila decipiens</name>
    <dbReference type="NCBI Taxonomy" id="261697"/>
    <lineage>
        <taxon>Eukaryota</taxon>
        <taxon>Fungi</taxon>
        <taxon>Dikarya</taxon>
        <taxon>Ascomycota</taxon>
        <taxon>Pezizomycotina</taxon>
        <taxon>Sordariomycetes</taxon>
        <taxon>Sordariomycetidae</taxon>
        <taxon>Sordariales</taxon>
        <taxon>Naviculisporaceae</taxon>
        <taxon>Rhypophila</taxon>
    </lineage>
</organism>
<evidence type="ECO:0000313" key="4">
    <source>
        <dbReference type="EMBL" id="KAK4216625.1"/>
    </source>
</evidence>